<dbReference type="SUPFAM" id="SSF51735">
    <property type="entry name" value="NAD(P)-binding Rossmann-fold domains"/>
    <property type="match status" value="1"/>
</dbReference>
<sequence>MFPFGRFGQPDGAARLLAWLMTDEARWITGQVMHSEGGFGR</sequence>
<dbReference type="Pfam" id="PF13561">
    <property type="entry name" value="adh_short_C2"/>
    <property type="match status" value="1"/>
</dbReference>
<proteinExistence type="predicted"/>
<dbReference type="InterPro" id="IPR002347">
    <property type="entry name" value="SDR_fam"/>
</dbReference>
<dbReference type="InterPro" id="IPR036291">
    <property type="entry name" value="NAD(P)-bd_dom_sf"/>
</dbReference>
<dbReference type="EMBL" id="QGUI02000112">
    <property type="protein sequence ID" value="MFO7192597.1"/>
    <property type="molecule type" value="Genomic_DNA"/>
</dbReference>
<evidence type="ECO:0000313" key="1">
    <source>
        <dbReference type="EMBL" id="MFO7192597.1"/>
    </source>
</evidence>
<organism evidence="1 2">
    <name type="scientific">Thermocrispum agreste</name>
    <dbReference type="NCBI Taxonomy" id="37925"/>
    <lineage>
        <taxon>Bacteria</taxon>
        <taxon>Bacillati</taxon>
        <taxon>Actinomycetota</taxon>
        <taxon>Actinomycetes</taxon>
        <taxon>Pseudonocardiales</taxon>
        <taxon>Pseudonocardiaceae</taxon>
        <taxon>Thermocrispum</taxon>
    </lineage>
</organism>
<dbReference type="AlphaFoldDB" id="A0ABD6FFB2"/>
<reference evidence="1 2" key="1">
    <citation type="journal article" date="2021" name="BMC Genomics">
        <title>Genome-resolved metagenome and metatranscriptome analyses of thermophilic composting reveal key bacterial players and their metabolic interactions.</title>
        <authorList>
            <person name="Braga L.P.P."/>
            <person name="Pereira R.V."/>
            <person name="Martins L.F."/>
            <person name="Moura L.M.S."/>
            <person name="Sanchez F.B."/>
            <person name="Patane J.S.L."/>
            <person name="da Silva A.M."/>
            <person name="Setubal J.C."/>
        </authorList>
    </citation>
    <scope>NUCLEOTIDE SEQUENCE [LARGE SCALE GENOMIC DNA]</scope>
    <source>
        <strain evidence="1">ZC4RG45</strain>
    </source>
</reference>
<protein>
    <submittedName>
        <fullName evidence="1">SDR family oxidoreductase</fullName>
    </submittedName>
</protein>
<comment type="caution">
    <text evidence="1">The sequence shown here is derived from an EMBL/GenBank/DDBJ whole genome shotgun (WGS) entry which is preliminary data.</text>
</comment>
<accession>A0ABD6FFB2</accession>
<dbReference type="Gene3D" id="3.40.50.720">
    <property type="entry name" value="NAD(P)-binding Rossmann-like Domain"/>
    <property type="match status" value="1"/>
</dbReference>
<gene>
    <name evidence="1" type="ORF">DIU77_010195</name>
</gene>
<name>A0ABD6FFB2_9PSEU</name>
<dbReference type="Proteomes" id="UP000249324">
    <property type="component" value="Unassembled WGS sequence"/>
</dbReference>
<evidence type="ECO:0000313" key="2">
    <source>
        <dbReference type="Proteomes" id="UP000249324"/>
    </source>
</evidence>